<dbReference type="Proteomes" id="UP001387364">
    <property type="component" value="Chromosome"/>
</dbReference>
<dbReference type="SUPFAM" id="SSF51735">
    <property type="entry name" value="NAD(P)-binding Rossmann-fold domains"/>
    <property type="match status" value="1"/>
</dbReference>
<dbReference type="EMBL" id="CP147404">
    <property type="protein sequence ID" value="WXB94170.1"/>
    <property type="molecule type" value="Genomic_DNA"/>
</dbReference>
<evidence type="ECO:0000313" key="2">
    <source>
        <dbReference type="EMBL" id="WXB94170.1"/>
    </source>
</evidence>
<dbReference type="PANTHER" id="PTHR42879:SF6">
    <property type="entry name" value="NADPH-DEPENDENT REDUCTASE BACG"/>
    <property type="match status" value="1"/>
</dbReference>
<keyword evidence="3" id="KW-1185">Reference proteome</keyword>
<gene>
    <name evidence="2" type="ORF">WDJ61_05950</name>
</gene>
<organism evidence="2 3">
    <name type="scientific">Bacillus kandeliae</name>
    <dbReference type="NCBI Taxonomy" id="3129297"/>
    <lineage>
        <taxon>Bacteria</taxon>
        <taxon>Bacillati</taxon>
        <taxon>Bacillota</taxon>
        <taxon>Bacilli</taxon>
        <taxon>Bacillales</taxon>
        <taxon>Bacillaceae</taxon>
        <taxon>Bacillus</taxon>
    </lineage>
</organism>
<dbReference type="InterPro" id="IPR050259">
    <property type="entry name" value="SDR"/>
</dbReference>
<dbReference type="RefSeq" id="WP_338753801.1">
    <property type="nucleotide sequence ID" value="NZ_CP147404.1"/>
</dbReference>
<dbReference type="CDD" id="cd05344">
    <property type="entry name" value="BKR_like_SDR_like"/>
    <property type="match status" value="1"/>
</dbReference>
<accession>A0ABZ2NA57</accession>
<dbReference type="PRINTS" id="PR00080">
    <property type="entry name" value="SDRFAMILY"/>
</dbReference>
<proteinExistence type="inferred from homology"/>
<evidence type="ECO:0000256" key="1">
    <source>
        <dbReference type="ARBA" id="ARBA00006484"/>
    </source>
</evidence>
<name>A0ABZ2NA57_9BACI</name>
<evidence type="ECO:0000313" key="3">
    <source>
        <dbReference type="Proteomes" id="UP001387364"/>
    </source>
</evidence>
<protein>
    <submittedName>
        <fullName evidence="2">SDR family oxidoreductase</fullName>
    </submittedName>
</protein>
<dbReference type="PRINTS" id="PR00081">
    <property type="entry name" value="GDHRDH"/>
</dbReference>
<reference evidence="2 3" key="1">
    <citation type="submission" date="2024-02" db="EMBL/GenBank/DDBJ databases">
        <title>Seven novel Bacillus-like species.</title>
        <authorList>
            <person name="Liu G."/>
        </authorList>
    </citation>
    <scope>NUCLEOTIDE SEQUENCE [LARGE SCALE GENOMIC DNA]</scope>
    <source>
        <strain evidence="2 3">FJAT-52991</strain>
    </source>
</reference>
<sequence length="269" mass="28961">MFGKGGVFLNISFEGKTALILASSQGLGRAIAEKLAQGGANIMLASRNEGKLKEVKVSLENGSAGKIEYAACDITKPEEIKQLVEQTVSTFGTIDILINNAGGPPAGLFEEMTDDDWQKAFELNLFSYIRAIREALPHLKKQGGKIINIASSSIKEPIAGLILSNTFRTGIVGLSKTLAEEFAPYDILVNTVAPGRIATERVRHLDEVNAKKQGISVEQQEERMKKKIPLGRYGNPEEFANVVAFLASGANTYVTGSSFLVDGGMVRSI</sequence>
<dbReference type="Gene3D" id="3.40.50.720">
    <property type="entry name" value="NAD(P)-binding Rossmann-like Domain"/>
    <property type="match status" value="1"/>
</dbReference>
<dbReference type="PANTHER" id="PTHR42879">
    <property type="entry name" value="3-OXOACYL-(ACYL-CARRIER-PROTEIN) REDUCTASE"/>
    <property type="match status" value="1"/>
</dbReference>
<dbReference type="Pfam" id="PF13561">
    <property type="entry name" value="adh_short_C2"/>
    <property type="match status" value="1"/>
</dbReference>
<dbReference type="InterPro" id="IPR036291">
    <property type="entry name" value="NAD(P)-bd_dom_sf"/>
</dbReference>
<dbReference type="InterPro" id="IPR002347">
    <property type="entry name" value="SDR_fam"/>
</dbReference>
<comment type="similarity">
    <text evidence="1">Belongs to the short-chain dehydrogenases/reductases (SDR) family.</text>
</comment>